<evidence type="ECO:0000313" key="2">
    <source>
        <dbReference type="EMBL" id="GLQ26966.1"/>
    </source>
</evidence>
<accession>A0ABQ5VIW8</accession>
<reference evidence="2" key="2">
    <citation type="submission" date="2023-01" db="EMBL/GenBank/DDBJ databases">
        <title>Draft genome sequence of Sulfitobacter pacificus strain NBRC 109915.</title>
        <authorList>
            <person name="Sun Q."/>
            <person name="Mori K."/>
        </authorList>
    </citation>
    <scope>NUCLEOTIDE SEQUENCE</scope>
    <source>
        <strain evidence="2">NBRC 109915</strain>
    </source>
</reference>
<dbReference type="RefSeq" id="WP_284372616.1">
    <property type="nucleotide sequence ID" value="NZ_BAABWP010000001.1"/>
</dbReference>
<gene>
    <name evidence="2" type="ORF">GCM10007927_17690</name>
</gene>
<reference evidence="2" key="1">
    <citation type="journal article" date="2014" name="Int. J. Syst. Evol. Microbiol.">
        <title>Complete genome of a new Firmicutes species belonging to the dominant human colonic microbiota ('Ruminococcus bicirculans') reveals two chromosomes and a selective capacity to utilize plant glucans.</title>
        <authorList>
            <consortium name="NISC Comparative Sequencing Program"/>
            <person name="Wegmann U."/>
            <person name="Louis P."/>
            <person name="Goesmann A."/>
            <person name="Henrissat B."/>
            <person name="Duncan S.H."/>
            <person name="Flint H.J."/>
        </authorList>
    </citation>
    <scope>NUCLEOTIDE SEQUENCE</scope>
    <source>
        <strain evidence="2">NBRC 109915</strain>
    </source>
</reference>
<dbReference type="Proteomes" id="UP001161388">
    <property type="component" value="Unassembled WGS sequence"/>
</dbReference>
<evidence type="ECO:0000256" key="1">
    <source>
        <dbReference type="SAM" id="SignalP"/>
    </source>
</evidence>
<proteinExistence type="predicted"/>
<protein>
    <submittedName>
        <fullName evidence="2">Uncharacterized protein</fullName>
    </submittedName>
</protein>
<evidence type="ECO:0000313" key="3">
    <source>
        <dbReference type="Proteomes" id="UP001161388"/>
    </source>
</evidence>
<feature type="signal peptide" evidence="1">
    <location>
        <begin position="1"/>
        <end position="23"/>
    </location>
</feature>
<feature type="chain" id="PRO_5046929233" evidence="1">
    <location>
        <begin position="24"/>
        <end position="138"/>
    </location>
</feature>
<comment type="caution">
    <text evidence="2">The sequence shown here is derived from an EMBL/GenBank/DDBJ whole genome shotgun (WGS) entry which is preliminary data.</text>
</comment>
<keyword evidence="1" id="KW-0732">Signal</keyword>
<organism evidence="2 3">
    <name type="scientific">Sulfitobacter pacificus</name>
    <dbReference type="NCBI Taxonomy" id="1499314"/>
    <lineage>
        <taxon>Bacteria</taxon>
        <taxon>Pseudomonadati</taxon>
        <taxon>Pseudomonadota</taxon>
        <taxon>Alphaproteobacteria</taxon>
        <taxon>Rhodobacterales</taxon>
        <taxon>Roseobacteraceae</taxon>
        <taxon>Sulfitobacter</taxon>
    </lineage>
</organism>
<name>A0ABQ5VIW8_9RHOB</name>
<dbReference type="EMBL" id="BSNL01000001">
    <property type="protein sequence ID" value="GLQ26966.1"/>
    <property type="molecule type" value="Genomic_DNA"/>
</dbReference>
<keyword evidence="3" id="KW-1185">Reference proteome</keyword>
<sequence>MGGLLKLFSIALIATFLPVMVQAQGKAPAPEFAVEMNFQSFMARQFAERCEGLAFDHTGFDRHMRALIAKFSNRGIHARNQGKHFAPIDPQRYEPYFIAFSEKYDLTEDSSHQNYCDAGHAAAEWRTPVGQMLKVVAE</sequence>